<dbReference type="InterPro" id="IPR036390">
    <property type="entry name" value="WH_DNA-bd_sf"/>
</dbReference>
<sequence>MLRIKDRYKLISLLLKIANSINRNRNSHLRKVGLTSRQADVLFYTNKYPNSTMTDLAIFMGCAHQTIQEVVKKMVKKGLLEMKRSKRDGRCQIIKLTKSGKTYLSAYRKKGLITGTELLKGMSNQSQRILLKLLIQGFNNLDN</sequence>
<evidence type="ECO:0000256" key="3">
    <source>
        <dbReference type="ARBA" id="ARBA00023163"/>
    </source>
</evidence>
<evidence type="ECO:0000259" key="4">
    <source>
        <dbReference type="PROSITE" id="PS50995"/>
    </source>
</evidence>
<proteinExistence type="predicted"/>
<evidence type="ECO:0000256" key="1">
    <source>
        <dbReference type="ARBA" id="ARBA00023015"/>
    </source>
</evidence>
<evidence type="ECO:0000313" key="6">
    <source>
        <dbReference type="Proteomes" id="UP000294321"/>
    </source>
</evidence>
<dbReference type="SUPFAM" id="SSF46785">
    <property type="entry name" value="Winged helix' DNA-binding domain"/>
    <property type="match status" value="1"/>
</dbReference>
<dbReference type="PROSITE" id="PS50995">
    <property type="entry name" value="HTH_MARR_2"/>
    <property type="match status" value="1"/>
</dbReference>
<feature type="domain" description="HTH marR-type" evidence="4">
    <location>
        <begin position="7"/>
        <end position="139"/>
    </location>
</feature>
<dbReference type="SMART" id="SM00347">
    <property type="entry name" value="HTH_MARR"/>
    <property type="match status" value="1"/>
</dbReference>
<keyword evidence="1" id="KW-0805">Transcription regulation</keyword>
<keyword evidence="2" id="KW-0238">DNA-binding</keyword>
<dbReference type="GO" id="GO:0003677">
    <property type="term" value="F:DNA binding"/>
    <property type="evidence" value="ECO:0007669"/>
    <property type="project" value="UniProtKB-KW"/>
</dbReference>
<organism evidence="5 6">
    <name type="scientific">Acetilactobacillus jinshanensis</name>
    <dbReference type="NCBI Taxonomy" id="1720083"/>
    <lineage>
        <taxon>Bacteria</taxon>
        <taxon>Bacillati</taxon>
        <taxon>Bacillota</taxon>
        <taxon>Bacilli</taxon>
        <taxon>Lactobacillales</taxon>
        <taxon>Lactobacillaceae</taxon>
        <taxon>Acetilactobacillus</taxon>
    </lineage>
</organism>
<evidence type="ECO:0000313" key="5">
    <source>
        <dbReference type="EMBL" id="QBP18058.1"/>
    </source>
</evidence>
<reference evidence="6" key="1">
    <citation type="submission" date="2018-12" db="EMBL/GenBank/DDBJ databases">
        <title>A new species of lactobacillus.</title>
        <authorList>
            <person name="Jian Y."/>
            <person name="Xin L."/>
            <person name="Hong Z.J."/>
            <person name="Ming L.Z."/>
            <person name="Hong X.Z."/>
        </authorList>
    </citation>
    <scope>NUCLEOTIDE SEQUENCE [LARGE SCALE GENOMIC DNA]</scope>
    <source>
        <strain evidence="6">HSLZ-75</strain>
    </source>
</reference>
<dbReference type="Proteomes" id="UP000294321">
    <property type="component" value="Chromosome"/>
</dbReference>
<gene>
    <name evidence="5" type="ORF">ELX58_02610</name>
</gene>
<dbReference type="InterPro" id="IPR039422">
    <property type="entry name" value="MarR/SlyA-like"/>
</dbReference>
<name>A0A4P6ZK79_9LACO</name>
<dbReference type="InterPro" id="IPR023187">
    <property type="entry name" value="Tscrpt_reg_MarR-type_CS"/>
</dbReference>
<dbReference type="Gene3D" id="1.10.10.10">
    <property type="entry name" value="Winged helix-like DNA-binding domain superfamily/Winged helix DNA-binding domain"/>
    <property type="match status" value="1"/>
</dbReference>
<dbReference type="RefSeq" id="WP_133441615.1">
    <property type="nucleotide sequence ID" value="NZ_CP034726.1"/>
</dbReference>
<dbReference type="InterPro" id="IPR000835">
    <property type="entry name" value="HTH_MarR-typ"/>
</dbReference>
<protein>
    <submittedName>
        <fullName evidence="5">MarR family transcriptional regulator</fullName>
    </submittedName>
</protein>
<dbReference type="PANTHER" id="PTHR33164:SF89">
    <property type="entry name" value="MARR FAMILY REGULATORY PROTEIN"/>
    <property type="match status" value="1"/>
</dbReference>
<dbReference type="PROSITE" id="PS01117">
    <property type="entry name" value="HTH_MARR_1"/>
    <property type="match status" value="1"/>
</dbReference>
<dbReference type="OrthoDB" id="5327581at2"/>
<dbReference type="KEGG" id="lji:ELX58_02610"/>
<keyword evidence="6" id="KW-1185">Reference proteome</keyword>
<dbReference type="InterPro" id="IPR036388">
    <property type="entry name" value="WH-like_DNA-bd_sf"/>
</dbReference>
<dbReference type="GO" id="GO:0003700">
    <property type="term" value="F:DNA-binding transcription factor activity"/>
    <property type="evidence" value="ECO:0007669"/>
    <property type="project" value="InterPro"/>
</dbReference>
<dbReference type="AlphaFoldDB" id="A0A4P6ZK79"/>
<accession>A0A4P6ZK79</accession>
<dbReference type="EMBL" id="CP034726">
    <property type="protein sequence ID" value="QBP18058.1"/>
    <property type="molecule type" value="Genomic_DNA"/>
</dbReference>
<dbReference type="Pfam" id="PF12802">
    <property type="entry name" value="MarR_2"/>
    <property type="match status" value="1"/>
</dbReference>
<dbReference type="GO" id="GO:0006950">
    <property type="term" value="P:response to stress"/>
    <property type="evidence" value="ECO:0007669"/>
    <property type="project" value="TreeGrafter"/>
</dbReference>
<evidence type="ECO:0000256" key="2">
    <source>
        <dbReference type="ARBA" id="ARBA00023125"/>
    </source>
</evidence>
<dbReference type="PANTHER" id="PTHR33164">
    <property type="entry name" value="TRANSCRIPTIONAL REGULATOR, MARR FAMILY"/>
    <property type="match status" value="1"/>
</dbReference>
<keyword evidence="3" id="KW-0804">Transcription</keyword>